<keyword evidence="5 7" id="KW-0472">Membrane</keyword>
<feature type="transmembrane region" description="Helical" evidence="7">
    <location>
        <begin position="88"/>
        <end position="110"/>
    </location>
</feature>
<comment type="caution">
    <text evidence="8">The sequence shown here is derived from an EMBL/GenBank/DDBJ whole genome shotgun (WGS) entry which is preliminary data.</text>
</comment>
<feature type="transmembrane region" description="Helical" evidence="7">
    <location>
        <begin position="447"/>
        <end position="468"/>
    </location>
</feature>
<dbReference type="InterPro" id="IPR002293">
    <property type="entry name" value="AA/rel_permease1"/>
</dbReference>
<feature type="transmembrane region" description="Helical" evidence="7">
    <location>
        <begin position="416"/>
        <end position="435"/>
    </location>
</feature>
<feature type="transmembrane region" description="Helical" evidence="7">
    <location>
        <begin position="130"/>
        <end position="151"/>
    </location>
</feature>
<reference evidence="8" key="1">
    <citation type="submission" date="2020-11" db="EMBL/GenBank/DDBJ databases">
        <title>Chlorella ohadii genome sequencing and assembly.</title>
        <authorList>
            <person name="Murik O."/>
            <person name="Treves H."/>
            <person name="Kedem I."/>
            <person name="Shotland Y."/>
            <person name="Kaplan A."/>
        </authorList>
    </citation>
    <scope>NUCLEOTIDE SEQUENCE</scope>
    <source>
        <strain evidence="8">1</strain>
    </source>
</reference>
<gene>
    <name evidence="8" type="ORF">COHA_001949</name>
</gene>
<keyword evidence="4 7" id="KW-1133">Transmembrane helix</keyword>
<feature type="compositionally biased region" description="Low complexity" evidence="6">
    <location>
        <begin position="596"/>
        <end position="611"/>
    </location>
</feature>
<feature type="region of interest" description="Disordered" evidence="6">
    <location>
        <begin position="574"/>
        <end position="687"/>
    </location>
</feature>
<feature type="transmembrane region" description="Helical" evidence="7">
    <location>
        <begin position="346"/>
        <end position="366"/>
    </location>
</feature>
<comment type="subcellular location">
    <subcellularLocation>
        <location evidence="1">Membrane</location>
        <topology evidence="1">Multi-pass membrane protein</topology>
    </subcellularLocation>
</comment>
<keyword evidence="9" id="KW-1185">Reference proteome</keyword>
<dbReference type="Gene3D" id="1.20.1740.10">
    <property type="entry name" value="Amino acid/polyamine transporter I"/>
    <property type="match status" value="1"/>
</dbReference>
<evidence type="ECO:0000256" key="6">
    <source>
        <dbReference type="SAM" id="MobiDB-lite"/>
    </source>
</evidence>
<dbReference type="EMBL" id="JADXDR010000028">
    <property type="protein sequence ID" value="KAI7844490.1"/>
    <property type="molecule type" value="Genomic_DNA"/>
</dbReference>
<comment type="similarity">
    <text evidence="2">Belongs to the amino acid-polyamine-organocation (APC) superfamily. Cationic amino acid transporter (CAT) (TC 2.A.3.3) family.</text>
</comment>
<dbReference type="Pfam" id="PF13520">
    <property type="entry name" value="AA_permease_2"/>
    <property type="match status" value="1"/>
</dbReference>
<evidence type="ECO:0000256" key="7">
    <source>
        <dbReference type="SAM" id="Phobius"/>
    </source>
</evidence>
<evidence type="ECO:0000256" key="5">
    <source>
        <dbReference type="ARBA" id="ARBA00023136"/>
    </source>
</evidence>
<protein>
    <submittedName>
        <fullName evidence="8">Uncharacterized protein</fullName>
    </submittedName>
</protein>
<feature type="transmembrane region" description="Helical" evidence="7">
    <location>
        <begin position="268"/>
        <end position="287"/>
    </location>
</feature>
<evidence type="ECO:0000313" key="9">
    <source>
        <dbReference type="Proteomes" id="UP001205105"/>
    </source>
</evidence>
<evidence type="ECO:0000256" key="3">
    <source>
        <dbReference type="ARBA" id="ARBA00022692"/>
    </source>
</evidence>
<evidence type="ECO:0000256" key="1">
    <source>
        <dbReference type="ARBA" id="ARBA00004141"/>
    </source>
</evidence>
<evidence type="ECO:0000256" key="4">
    <source>
        <dbReference type="ARBA" id="ARBA00022989"/>
    </source>
</evidence>
<dbReference type="PANTHER" id="PTHR43243:SF41">
    <property type="entry name" value="CATIONIC AMINO ACID TRANSPORTER 7, CHLOROPLASTIC"/>
    <property type="match status" value="1"/>
</dbReference>
<feature type="transmembrane region" description="Helical" evidence="7">
    <location>
        <begin position="293"/>
        <end position="313"/>
    </location>
</feature>
<feature type="transmembrane region" description="Helical" evidence="7">
    <location>
        <begin position="6"/>
        <end position="26"/>
    </location>
</feature>
<dbReference type="AlphaFoldDB" id="A0AAD5H8F6"/>
<feature type="transmembrane region" description="Helical" evidence="7">
    <location>
        <begin position="480"/>
        <end position="499"/>
    </location>
</feature>
<feature type="compositionally biased region" description="Low complexity" evidence="6">
    <location>
        <begin position="626"/>
        <end position="649"/>
    </location>
</feature>
<dbReference type="GO" id="GO:0015171">
    <property type="term" value="F:amino acid transmembrane transporter activity"/>
    <property type="evidence" value="ECO:0007669"/>
    <property type="project" value="TreeGrafter"/>
</dbReference>
<organism evidence="8 9">
    <name type="scientific">Chlorella ohadii</name>
    <dbReference type="NCBI Taxonomy" id="2649997"/>
    <lineage>
        <taxon>Eukaryota</taxon>
        <taxon>Viridiplantae</taxon>
        <taxon>Chlorophyta</taxon>
        <taxon>core chlorophytes</taxon>
        <taxon>Trebouxiophyceae</taxon>
        <taxon>Chlorellales</taxon>
        <taxon>Chlorellaceae</taxon>
        <taxon>Chlorella clade</taxon>
        <taxon>Chlorella</taxon>
    </lineage>
</organism>
<feature type="non-terminal residue" evidence="8">
    <location>
        <position position="687"/>
    </location>
</feature>
<keyword evidence="3 7" id="KW-0812">Transmembrane</keyword>
<feature type="transmembrane region" description="Helical" evidence="7">
    <location>
        <begin position="221"/>
        <end position="247"/>
    </location>
</feature>
<feature type="compositionally biased region" description="Gly residues" evidence="6">
    <location>
        <begin position="650"/>
        <end position="662"/>
    </location>
</feature>
<evidence type="ECO:0000256" key="2">
    <source>
        <dbReference type="ARBA" id="ARBA00008572"/>
    </source>
</evidence>
<dbReference type="Proteomes" id="UP001205105">
    <property type="component" value="Unassembled WGS sequence"/>
</dbReference>
<feature type="transmembrane region" description="Helical" evidence="7">
    <location>
        <begin position="163"/>
        <end position="186"/>
    </location>
</feature>
<name>A0AAD5H8F6_9CHLO</name>
<sequence>VTFGDFPAFICLASMLLEFVIGNAVVARGFSSYLARLLNQEPFYFRLGCGSAQGGKYDVMAAGKHSRGSVGVTLLVTAILALGGRENAMLISGTTVLKLLLLLMIAITGFTQANGAQMTPFLELTYGFDGLWIGASLLFFIYTGFGALGAAAEEVTEVRHIPYAMVGTAGIAGVLYLMLSLSLALMTCPNAGCPAPQWQSTLGNLTFVSAFQGSGLAWMQYIVSVAALCGVLTSLVVGMFSISRIVMSASRDAMLPPVLARVSRRTQTPVLALLVLGVIIAIISLLVENSAAATMSSFGALVSLWMVCNIQLYRRYWPDAQIRVTRHGTVVTTPSAHTVSLRSRKLLLWAHLLLINALCIALAIYYQLTATYSVEGGGTPDLCAASPKPADAAPPPVCYPGGCEEPKQTFKREGSAEIWCLVGAWLLTTLSLQLWCPLEYTPEGWHVPACLMPWLPSVAINLVVFSVGALPTNDYEEVGWFYGAALLFYLLVSLPLSYIKQSSVDWVNAEELRVVELRFIDGAWRPMLPHHGLSAHSTAHSMGAAGAASLHASGSTLSLAPTIHCSAGSLAAAGARPGSSGMMPHPSHSAFRGVLGAPTPTSTGSSSGAPSNQLSPHLTPRGSALSGGMPSSSPRGSIARQSGGTVAALGGSGGGGGSGGLRGADPSLRTPSTLPAVPEHNRSPSLS</sequence>
<dbReference type="GO" id="GO:0005886">
    <property type="term" value="C:plasma membrane"/>
    <property type="evidence" value="ECO:0007669"/>
    <property type="project" value="TreeGrafter"/>
</dbReference>
<proteinExistence type="inferred from homology"/>
<accession>A0AAD5H8F6</accession>
<dbReference type="PANTHER" id="PTHR43243">
    <property type="entry name" value="INNER MEMBRANE TRANSPORTER YGJI-RELATED"/>
    <property type="match status" value="1"/>
</dbReference>
<evidence type="ECO:0000313" key="8">
    <source>
        <dbReference type="EMBL" id="KAI7844490.1"/>
    </source>
</evidence>